<comment type="caution">
    <text evidence="2">The sequence shown here is derived from an EMBL/GenBank/DDBJ whole genome shotgun (WGS) entry which is preliminary data.</text>
</comment>
<protein>
    <submittedName>
        <fullName evidence="2">Uncharacterized protein</fullName>
    </submittedName>
</protein>
<accession>A0A8H3B603</accession>
<feature type="region of interest" description="Disordered" evidence="1">
    <location>
        <begin position="110"/>
        <end position="142"/>
    </location>
</feature>
<dbReference type="EMBL" id="CAJMWZ010002087">
    <property type="protein sequence ID" value="CAE6448569.1"/>
    <property type="molecule type" value="Genomic_DNA"/>
</dbReference>
<dbReference type="PANTHER" id="PTHR38846:SF1">
    <property type="entry name" value="C3H1-TYPE DOMAIN-CONTAINING PROTEIN"/>
    <property type="match status" value="1"/>
</dbReference>
<evidence type="ECO:0000256" key="1">
    <source>
        <dbReference type="SAM" id="MobiDB-lite"/>
    </source>
</evidence>
<evidence type="ECO:0000313" key="2">
    <source>
        <dbReference type="EMBL" id="CAE6448569.1"/>
    </source>
</evidence>
<proteinExistence type="predicted"/>
<dbReference type="Proteomes" id="UP000663850">
    <property type="component" value="Unassembled WGS sequence"/>
</dbReference>
<reference evidence="2" key="1">
    <citation type="submission" date="2021-01" db="EMBL/GenBank/DDBJ databases">
        <authorList>
            <person name="Kaushik A."/>
        </authorList>
    </citation>
    <scope>NUCLEOTIDE SEQUENCE</scope>
    <source>
        <strain evidence="2">Type strain: AG8-Rh-89/</strain>
    </source>
</reference>
<sequence length="313" mass="35473">MLSVSLTGCRSPCASVGVHARLALRNSLQRRYHESISNIRANYYIPISHLRGTFTRDSSPGSTYESKYQSIHRSTPGLVGQPYSSLKFHVISHSPMPSWCSIRVSGAPRQLKPSGVATLPKAYSTDQSKPDAGSAGTQEPPPKELRTHLEAFFAEYPGFDYDPTKPCMDEFKRLTKWAGWEKKSEEFEKARKGMNEALTDQFNAIYGKDPDDIAAWRNLCSVLNLAEIPTEISACKRLIKSLYINIVDLIDQPVTDVRVGYFRTENELARYTWEHEKFYGLQAAKAGGLLKRLLRFIEQPRRKSRSRPKLRKA</sequence>
<evidence type="ECO:0000313" key="3">
    <source>
        <dbReference type="Proteomes" id="UP000663850"/>
    </source>
</evidence>
<organism evidence="2 3">
    <name type="scientific">Rhizoctonia solani</name>
    <dbReference type="NCBI Taxonomy" id="456999"/>
    <lineage>
        <taxon>Eukaryota</taxon>
        <taxon>Fungi</taxon>
        <taxon>Dikarya</taxon>
        <taxon>Basidiomycota</taxon>
        <taxon>Agaricomycotina</taxon>
        <taxon>Agaricomycetes</taxon>
        <taxon>Cantharellales</taxon>
        <taxon>Ceratobasidiaceae</taxon>
        <taxon>Rhizoctonia</taxon>
    </lineage>
</organism>
<dbReference type="PANTHER" id="PTHR38846">
    <property type="entry name" value="C3H1-TYPE DOMAIN-CONTAINING PROTEIN"/>
    <property type="match status" value="1"/>
</dbReference>
<gene>
    <name evidence="2" type="ORF">RDB_LOCUS38769</name>
</gene>
<name>A0A8H3B603_9AGAM</name>
<dbReference type="AlphaFoldDB" id="A0A8H3B603"/>